<protein>
    <recommendedName>
        <fullName evidence="3">DUF1811 family protein</fullName>
    </recommendedName>
</protein>
<evidence type="ECO:0008006" key="3">
    <source>
        <dbReference type="Google" id="ProtNLM"/>
    </source>
</evidence>
<evidence type="ECO:0000313" key="1">
    <source>
        <dbReference type="EMBL" id="MBM7572463.1"/>
    </source>
</evidence>
<name>A0ABS2N2Y0_9BACI</name>
<dbReference type="EMBL" id="JAFBDR010000017">
    <property type="protein sequence ID" value="MBM7572463.1"/>
    <property type="molecule type" value="Genomic_DNA"/>
</dbReference>
<dbReference type="Gene3D" id="2.30.30.340">
    <property type="entry name" value="Hypothetical protein YfhH like domains"/>
    <property type="match status" value="1"/>
</dbReference>
<keyword evidence="2" id="KW-1185">Reference proteome</keyword>
<dbReference type="InterPro" id="IPR036289">
    <property type="entry name" value="YfhH"/>
</dbReference>
<reference evidence="1 2" key="1">
    <citation type="submission" date="2021-01" db="EMBL/GenBank/DDBJ databases">
        <title>Genomic Encyclopedia of Type Strains, Phase IV (KMG-IV): sequencing the most valuable type-strain genomes for metagenomic binning, comparative biology and taxonomic classification.</title>
        <authorList>
            <person name="Goeker M."/>
        </authorList>
    </citation>
    <scope>NUCLEOTIDE SEQUENCE [LARGE SCALE GENOMIC DNA]</scope>
    <source>
        <strain evidence="1 2">DSM 23711</strain>
    </source>
</reference>
<dbReference type="Pfam" id="PF08838">
    <property type="entry name" value="DUF1811"/>
    <property type="match status" value="1"/>
</dbReference>
<dbReference type="InterPro" id="IPR014938">
    <property type="entry name" value="YfhH-like"/>
</dbReference>
<sequence>MSEVIMEKRYSEYTVEELRSEVAGLKEKAQKAEQMGNVNEYAVYERKMQMALAYLLNPEDFQPGEEYQLEGDPGQTFVIDYLNGVFAWGYRKNLLGQKYEKQEALPISVLGKKQ</sequence>
<organism evidence="1 2">
    <name type="scientific">Aquibacillus albus</name>
    <dbReference type="NCBI Taxonomy" id="1168171"/>
    <lineage>
        <taxon>Bacteria</taxon>
        <taxon>Bacillati</taxon>
        <taxon>Bacillota</taxon>
        <taxon>Bacilli</taxon>
        <taxon>Bacillales</taxon>
        <taxon>Bacillaceae</taxon>
        <taxon>Aquibacillus</taxon>
    </lineage>
</organism>
<proteinExistence type="predicted"/>
<dbReference type="Proteomes" id="UP001296943">
    <property type="component" value="Unassembled WGS sequence"/>
</dbReference>
<comment type="caution">
    <text evidence="1">The sequence shown here is derived from an EMBL/GenBank/DDBJ whole genome shotgun (WGS) entry which is preliminary data.</text>
</comment>
<dbReference type="SUPFAM" id="SSF101697">
    <property type="entry name" value="Hypothetical protein YfhH"/>
    <property type="match status" value="1"/>
</dbReference>
<accession>A0ABS2N2Y0</accession>
<dbReference type="Gene3D" id="1.10.287.880">
    <property type="entry name" value="Hypothetical protein YfhH domain"/>
    <property type="match status" value="1"/>
</dbReference>
<gene>
    <name evidence="1" type="ORF">JOC48_002967</name>
</gene>
<evidence type="ECO:0000313" key="2">
    <source>
        <dbReference type="Proteomes" id="UP001296943"/>
    </source>
</evidence>